<dbReference type="GO" id="GO:0005759">
    <property type="term" value="C:mitochondrial matrix"/>
    <property type="evidence" value="ECO:0007669"/>
    <property type="project" value="TreeGrafter"/>
</dbReference>
<evidence type="ECO:0000256" key="1">
    <source>
        <dbReference type="ARBA" id="ARBA00023284"/>
    </source>
</evidence>
<dbReference type="Gene3D" id="3.40.30.10">
    <property type="entry name" value="Glutaredoxin"/>
    <property type="match status" value="1"/>
</dbReference>
<evidence type="ECO:0000313" key="4">
    <source>
        <dbReference type="Proteomes" id="UP000734854"/>
    </source>
</evidence>
<sequence>MTRLCESYRSSLLTKSEFVLGSIYYHIFLLFFFFFFSNWPTFPQVFINGEFVGGSDILLNMHQKGELKDLLVGVNPDGNQGRT</sequence>
<name>A0A8J5G8D5_ZINOF</name>
<evidence type="ECO:0000313" key="3">
    <source>
        <dbReference type="EMBL" id="KAG6498448.1"/>
    </source>
</evidence>
<evidence type="ECO:0000256" key="2">
    <source>
        <dbReference type="SAM" id="Phobius"/>
    </source>
</evidence>
<accession>A0A8J5G8D5</accession>
<keyword evidence="4" id="KW-1185">Reference proteome</keyword>
<dbReference type="PANTHER" id="PTHR10293:SF16">
    <property type="entry name" value="GLUTAREDOXIN-RELATED PROTEIN 5, MITOCHONDRIAL"/>
    <property type="match status" value="1"/>
</dbReference>
<dbReference type="Proteomes" id="UP000734854">
    <property type="component" value="Unassembled WGS sequence"/>
</dbReference>
<proteinExistence type="predicted"/>
<dbReference type="PROSITE" id="PS51354">
    <property type="entry name" value="GLUTAREDOXIN_2"/>
    <property type="match status" value="1"/>
</dbReference>
<dbReference type="PANTHER" id="PTHR10293">
    <property type="entry name" value="GLUTAREDOXIN FAMILY MEMBER"/>
    <property type="match status" value="1"/>
</dbReference>
<keyword evidence="2" id="KW-0812">Transmembrane</keyword>
<dbReference type="InterPro" id="IPR036249">
    <property type="entry name" value="Thioredoxin-like_sf"/>
</dbReference>
<dbReference type="EMBL" id="JACMSC010000012">
    <property type="protein sequence ID" value="KAG6498448.1"/>
    <property type="molecule type" value="Genomic_DNA"/>
</dbReference>
<keyword evidence="2" id="KW-1133">Transmembrane helix</keyword>
<organism evidence="3 4">
    <name type="scientific">Zingiber officinale</name>
    <name type="common">Ginger</name>
    <name type="synonym">Amomum zingiber</name>
    <dbReference type="NCBI Taxonomy" id="94328"/>
    <lineage>
        <taxon>Eukaryota</taxon>
        <taxon>Viridiplantae</taxon>
        <taxon>Streptophyta</taxon>
        <taxon>Embryophyta</taxon>
        <taxon>Tracheophyta</taxon>
        <taxon>Spermatophyta</taxon>
        <taxon>Magnoliopsida</taxon>
        <taxon>Liliopsida</taxon>
        <taxon>Zingiberales</taxon>
        <taxon>Zingiberaceae</taxon>
        <taxon>Zingiber</taxon>
    </lineage>
</organism>
<dbReference type="InterPro" id="IPR004480">
    <property type="entry name" value="Monothiol_GRX-rel"/>
</dbReference>
<protein>
    <recommendedName>
        <fullName evidence="5">Glutaredoxin domain-containing protein</fullName>
    </recommendedName>
</protein>
<feature type="transmembrane region" description="Helical" evidence="2">
    <location>
        <begin position="18"/>
        <end position="36"/>
    </location>
</feature>
<reference evidence="3 4" key="1">
    <citation type="submission" date="2020-08" db="EMBL/GenBank/DDBJ databases">
        <title>Plant Genome Project.</title>
        <authorList>
            <person name="Zhang R.-G."/>
        </authorList>
    </citation>
    <scope>NUCLEOTIDE SEQUENCE [LARGE SCALE GENOMIC DNA]</scope>
    <source>
        <tissue evidence="3">Rhizome</tissue>
    </source>
</reference>
<dbReference type="SUPFAM" id="SSF52833">
    <property type="entry name" value="Thioredoxin-like"/>
    <property type="match status" value="1"/>
</dbReference>
<comment type="caution">
    <text evidence="3">The sequence shown here is derived from an EMBL/GenBank/DDBJ whole genome shotgun (WGS) entry which is preliminary data.</text>
</comment>
<keyword evidence="1" id="KW-0676">Redox-active center</keyword>
<gene>
    <name evidence="3" type="ORF">ZIOFF_046362</name>
</gene>
<evidence type="ECO:0008006" key="5">
    <source>
        <dbReference type="Google" id="ProtNLM"/>
    </source>
</evidence>
<dbReference type="AlphaFoldDB" id="A0A8J5G8D5"/>
<keyword evidence="2" id="KW-0472">Membrane</keyword>